<evidence type="ECO:0000256" key="2">
    <source>
        <dbReference type="ARBA" id="ARBA00023163"/>
    </source>
</evidence>
<dbReference type="InterPro" id="IPR036388">
    <property type="entry name" value="WH-like_DNA-bd_sf"/>
</dbReference>
<evidence type="ECO:0000256" key="1">
    <source>
        <dbReference type="ARBA" id="ARBA00023015"/>
    </source>
</evidence>
<keyword evidence="1" id="KW-0805">Transcription regulation</keyword>
<dbReference type="EMBL" id="CP133218">
    <property type="protein sequence ID" value="WML89165.1"/>
    <property type="molecule type" value="Genomic_DNA"/>
</dbReference>
<keyword evidence="2" id="KW-0804">Transcription</keyword>
<sequence length="397" mass="44579">MAQASVRGSPLTQRRSDIETQWSRFVVGSPFIKPDNVREDIMSSWQRSAQHLKPQRLHAPADDEYTAARHWQESPLCQAARREQETMMQLAKEGELVVAIADPSGRLLWTFASNHMRKRAEAVNFTAGGHWDERSVGTNAIGLSLKLRRSVTVFSSEHYLPFVHDWVCYGAPILHPQSGECVGILDMSTTWNQHTPLGQAAVTELARAIARSLPPTQPKAELEIHALGQPRILFRGKQLNLPMRQVEILCLLALNPQGLSLEGCHAALYGDSPVSTATLKSELSHLRRVLDGQIGSRPYRLLSSVWADFIEVWQTLKQQRASEAFSLYRGSFLPQSESPELEEWRHCIDAVMGQALESCQDPTLLMEKLCHSTSGSEMVRERLSELMLIQPSRFIGN</sequence>
<dbReference type="Gene3D" id="3.30.450.40">
    <property type="match status" value="1"/>
</dbReference>
<gene>
    <name evidence="3" type="ORF">RCF98_09270</name>
</gene>
<dbReference type="InterPro" id="IPR029016">
    <property type="entry name" value="GAF-like_dom_sf"/>
</dbReference>
<name>A0ABY9MP56_9GAMM</name>
<proteinExistence type="predicted"/>
<dbReference type="Proteomes" id="UP001236657">
    <property type="component" value="Chromosome"/>
</dbReference>
<organism evidence="3 4">
    <name type="scientific">Thiothrix lacustris</name>
    <dbReference type="NCBI Taxonomy" id="525917"/>
    <lineage>
        <taxon>Bacteria</taxon>
        <taxon>Pseudomonadati</taxon>
        <taxon>Pseudomonadota</taxon>
        <taxon>Gammaproteobacteria</taxon>
        <taxon>Thiotrichales</taxon>
        <taxon>Thiotrichaceae</taxon>
        <taxon>Thiothrix</taxon>
    </lineage>
</organism>
<evidence type="ECO:0000313" key="3">
    <source>
        <dbReference type="EMBL" id="WML89165.1"/>
    </source>
</evidence>
<dbReference type="Gene3D" id="1.10.10.10">
    <property type="entry name" value="Winged helix-like DNA-binding domain superfamily/Winged helix DNA-binding domain"/>
    <property type="match status" value="1"/>
</dbReference>
<reference evidence="3 4" key="1">
    <citation type="submission" date="2023-08" db="EMBL/GenBank/DDBJ databases">
        <title>New molecular markers tilS and rpoB for phylogenetic and monitoring studies of the genus Thiothrix biodiversity.</title>
        <authorList>
            <person name="Ravin N.V."/>
            <person name="Smolyakov D."/>
            <person name="Markov N.D."/>
            <person name="Beletsky A.V."/>
            <person name="Mardanov A.V."/>
            <person name="Rudenko T.S."/>
            <person name="Grabovich M.Y."/>
        </authorList>
    </citation>
    <scope>NUCLEOTIDE SEQUENCE [LARGE SCALE GENOMIC DNA]</scope>
    <source>
        <strain evidence="3 4">MK1</strain>
    </source>
</reference>
<evidence type="ECO:0000313" key="4">
    <source>
        <dbReference type="Proteomes" id="UP001236657"/>
    </source>
</evidence>
<dbReference type="RefSeq" id="WP_028488931.1">
    <property type="nucleotide sequence ID" value="NZ_CP133218.1"/>
</dbReference>
<accession>A0ABY9MP56</accession>
<protein>
    <submittedName>
        <fullName evidence="3">Transcriptional regulator</fullName>
    </submittedName>
</protein>
<keyword evidence="4" id="KW-1185">Reference proteome</keyword>